<proteinExistence type="predicted"/>
<protein>
    <submittedName>
        <fullName evidence="1">Class I SAM-dependent methyltransferase</fullName>
    </submittedName>
</protein>
<reference evidence="2" key="1">
    <citation type="journal article" date="2021" name="Syst. Appl. Microbiol.">
        <title>Roseomonas hellenica sp. nov., isolated from roots of wild-growing Alkanna tinctoria.</title>
        <authorList>
            <person name="Rat A."/>
            <person name="Naranjo H.D."/>
            <person name="Lebbe L."/>
            <person name="Cnockaert M."/>
            <person name="Krigas N."/>
            <person name="Grigoriadou K."/>
            <person name="Maloupa E."/>
            <person name="Willems A."/>
        </authorList>
    </citation>
    <scope>NUCLEOTIDE SEQUENCE [LARGE SCALE GENOMIC DNA]</scope>
    <source>
        <strain evidence="2">LMG 31523</strain>
    </source>
</reference>
<accession>A0ABS5F1Y3</accession>
<dbReference type="Proteomes" id="UP001196870">
    <property type="component" value="Unassembled WGS sequence"/>
</dbReference>
<evidence type="ECO:0000313" key="1">
    <source>
        <dbReference type="EMBL" id="MBR0666574.1"/>
    </source>
</evidence>
<name>A0ABS5F1Y3_9PROT</name>
<keyword evidence="1" id="KW-0808">Transferase</keyword>
<comment type="caution">
    <text evidence="1">The sequence shown here is derived from an EMBL/GenBank/DDBJ whole genome shotgun (WGS) entry which is preliminary data.</text>
</comment>
<keyword evidence="2" id="KW-1185">Reference proteome</keyword>
<organism evidence="1 2">
    <name type="scientific">Plastoroseomonas hellenica</name>
    <dbReference type="NCBI Taxonomy" id="2687306"/>
    <lineage>
        <taxon>Bacteria</taxon>
        <taxon>Pseudomonadati</taxon>
        <taxon>Pseudomonadota</taxon>
        <taxon>Alphaproteobacteria</taxon>
        <taxon>Acetobacterales</taxon>
        <taxon>Acetobacteraceae</taxon>
        <taxon>Plastoroseomonas</taxon>
    </lineage>
</organism>
<dbReference type="InterPro" id="IPR029063">
    <property type="entry name" value="SAM-dependent_MTases_sf"/>
</dbReference>
<dbReference type="GO" id="GO:0008168">
    <property type="term" value="F:methyltransferase activity"/>
    <property type="evidence" value="ECO:0007669"/>
    <property type="project" value="UniProtKB-KW"/>
</dbReference>
<dbReference type="Pfam" id="PF13489">
    <property type="entry name" value="Methyltransf_23"/>
    <property type="match status" value="1"/>
</dbReference>
<keyword evidence="1" id="KW-0489">Methyltransferase</keyword>
<dbReference type="GO" id="GO:0032259">
    <property type="term" value="P:methylation"/>
    <property type="evidence" value="ECO:0007669"/>
    <property type="project" value="UniProtKB-KW"/>
</dbReference>
<evidence type="ECO:0000313" key="2">
    <source>
        <dbReference type="Proteomes" id="UP001196870"/>
    </source>
</evidence>
<dbReference type="Gene3D" id="3.40.50.150">
    <property type="entry name" value="Vaccinia Virus protein VP39"/>
    <property type="match status" value="1"/>
</dbReference>
<sequence>MDALTLPGRRLRCPICDREETRERLEKRIDQCQFGGGRLERYECQGCGGVFGPAKFLDLSPEMVSTDYRLLYDGYAEANSTASEIRAFRSLLPEAPGPYLNWGCGRWSDTIPTLRAEGHDVWGYEPAAPPVDGGFIVGDKGHISAQFAGIFSNNVIEHMLRPVEEFRYFHSILKPGGRMAHASPCYEYAYASTRFHVIFLTGDAPHVLAERTGFRVAGREQEGEFINCVFERV</sequence>
<dbReference type="EMBL" id="JAAGBB010000024">
    <property type="protein sequence ID" value="MBR0666574.1"/>
    <property type="molecule type" value="Genomic_DNA"/>
</dbReference>
<gene>
    <name evidence="1" type="ORF">GXW71_19605</name>
</gene>
<dbReference type="SUPFAM" id="SSF53335">
    <property type="entry name" value="S-adenosyl-L-methionine-dependent methyltransferases"/>
    <property type="match status" value="1"/>
</dbReference>